<dbReference type="InterPro" id="IPR006073">
    <property type="entry name" value="GTP-bd"/>
</dbReference>
<feature type="binding site" evidence="7">
    <location>
        <position position="117"/>
    </location>
    <ligand>
        <name>(6S)-5-formyl-5,6,7,8-tetrahydrofolate</name>
        <dbReference type="ChEBI" id="CHEBI:57457"/>
    </ligand>
</feature>
<dbReference type="NCBIfam" id="TIGR00231">
    <property type="entry name" value="small_GTP"/>
    <property type="match status" value="1"/>
</dbReference>
<dbReference type="EC" id="3.6.-.-" evidence="7"/>
<dbReference type="AlphaFoldDB" id="A0A4R6A3U5"/>
<comment type="subunit">
    <text evidence="7">Homodimer. Heterotetramer of two MnmE and two MnmG subunits.</text>
</comment>
<keyword evidence="7" id="KW-0460">Magnesium</keyword>
<dbReference type="RefSeq" id="WP_133397232.1">
    <property type="nucleotide sequence ID" value="NZ_SNAA01000012.1"/>
</dbReference>
<feature type="binding site" evidence="7">
    <location>
        <begin position="242"/>
        <end position="248"/>
    </location>
    <ligand>
        <name>GTP</name>
        <dbReference type="ChEBI" id="CHEBI:37565"/>
    </ligand>
</feature>
<dbReference type="InterPro" id="IPR027266">
    <property type="entry name" value="TrmE/GcvT-like"/>
</dbReference>
<comment type="caution">
    <text evidence="7">Lacks conserved residue(s) required for the propagation of feature annotation.</text>
</comment>
<dbReference type="Proteomes" id="UP000295701">
    <property type="component" value="Unassembled WGS sequence"/>
</dbReference>
<dbReference type="GO" id="GO:0046872">
    <property type="term" value="F:metal ion binding"/>
    <property type="evidence" value="ECO:0007669"/>
    <property type="project" value="UniProtKB-KW"/>
</dbReference>
<dbReference type="Gene3D" id="1.20.120.430">
    <property type="entry name" value="tRNA modification GTPase MnmE domain 2"/>
    <property type="match status" value="1"/>
</dbReference>
<keyword evidence="7" id="KW-0963">Cytoplasm</keyword>
<keyword evidence="5 7" id="KW-0630">Potassium</keyword>
<evidence type="ECO:0000313" key="10">
    <source>
        <dbReference type="Proteomes" id="UP000295701"/>
    </source>
</evidence>
<comment type="function">
    <text evidence="7">Exhibits a very high intrinsic GTPase hydrolysis rate. Involved in the addition of a carboxymethylaminomethyl (cmnm) group at the wobble position (U34) of certain tRNAs, forming tRNA-cmnm(5)s(2)U34.</text>
</comment>
<dbReference type="Gene3D" id="3.30.1360.120">
    <property type="entry name" value="Probable tRNA modification gtpase trme, domain 1"/>
    <property type="match status" value="1"/>
</dbReference>
<dbReference type="InterPro" id="IPR005225">
    <property type="entry name" value="Small_GTP-bd"/>
</dbReference>
<gene>
    <name evidence="7 9" type="primary">mnmE</name>
    <name evidence="7" type="synonym">trmE</name>
    <name evidence="9" type="ORF">E2L08_11510</name>
</gene>
<dbReference type="InterPro" id="IPR018948">
    <property type="entry name" value="GTP-bd_TrmE_N"/>
</dbReference>
<dbReference type="GO" id="GO:0030488">
    <property type="term" value="P:tRNA methylation"/>
    <property type="evidence" value="ECO:0007669"/>
    <property type="project" value="TreeGrafter"/>
</dbReference>
<keyword evidence="7" id="KW-0479">Metal-binding</keyword>
<keyword evidence="10" id="KW-1185">Reference proteome</keyword>
<evidence type="ECO:0000256" key="4">
    <source>
        <dbReference type="ARBA" id="ARBA00022801"/>
    </source>
</evidence>
<accession>A0A4R6A3U5</accession>
<name>A0A4R6A3U5_9RHOB</name>
<comment type="caution">
    <text evidence="9">The sequence shown here is derived from an EMBL/GenBank/DDBJ whole genome shotgun (WGS) entry which is preliminary data.</text>
</comment>
<feature type="binding site" evidence="7">
    <location>
        <begin position="267"/>
        <end position="270"/>
    </location>
    <ligand>
        <name>GTP</name>
        <dbReference type="ChEBI" id="CHEBI:37565"/>
    </ligand>
</feature>
<dbReference type="GO" id="GO:0005525">
    <property type="term" value="F:GTP binding"/>
    <property type="evidence" value="ECO:0007669"/>
    <property type="project" value="UniProtKB-UniRule"/>
</dbReference>
<dbReference type="InterPro" id="IPR004520">
    <property type="entry name" value="GTPase_MnmE"/>
</dbReference>
<feature type="binding site" evidence="7">
    <location>
        <position position="242"/>
    </location>
    <ligand>
        <name>K(+)</name>
        <dbReference type="ChEBI" id="CHEBI:29103"/>
    </ligand>
</feature>
<feature type="binding site" evidence="7">
    <location>
        <position position="244"/>
    </location>
    <ligand>
        <name>K(+)</name>
        <dbReference type="ChEBI" id="CHEBI:29103"/>
    </ligand>
</feature>
<feature type="binding site" evidence="7">
    <location>
        <position position="20"/>
    </location>
    <ligand>
        <name>(6S)-5-formyl-5,6,7,8-tetrahydrofolate</name>
        <dbReference type="ChEBI" id="CHEBI:57457"/>
    </ligand>
</feature>
<dbReference type="CDD" id="cd14858">
    <property type="entry name" value="TrmE_N"/>
    <property type="match status" value="1"/>
</dbReference>
<dbReference type="InterPro" id="IPR031168">
    <property type="entry name" value="G_TrmE"/>
</dbReference>
<dbReference type="PROSITE" id="PS51709">
    <property type="entry name" value="G_TRME"/>
    <property type="match status" value="1"/>
</dbReference>
<dbReference type="Gene3D" id="3.40.50.300">
    <property type="entry name" value="P-loop containing nucleotide triphosphate hydrolases"/>
    <property type="match status" value="1"/>
</dbReference>
<dbReference type="Pfam" id="PF10396">
    <property type="entry name" value="TrmE_N"/>
    <property type="match status" value="1"/>
</dbReference>
<dbReference type="HAMAP" id="MF_00379">
    <property type="entry name" value="GTPase_MnmE"/>
    <property type="match status" value="1"/>
</dbReference>
<dbReference type="EMBL" id="SNAA01000012">
    <property type="protein sequence ID" value="TDL78321.1"/>
    <property type="molecule type" value="Genomic_DNA"/>
</dbReference>
<organism evidence="9 10">
    <name type="scientific">Palleronia sediminis</name>
    <dbReference type="NCBI Taxonomy" id="2547833"/>
    <lineage>
        <taxon>Bacteria</taxon>
        <taxon>Pseudomonadati</taxon>
        <taxon>Pseudomonadota</taxon>
        <taxon>Alphaproteobacteria</taxon>
        <taxon>Rhodobacterales</taxon>
        <taxon>Roseobacteraceae</taxon>
        <taxon>Palleronia</taxon>
    </lineage>
</organism>
<feature type="binding site" evidence="7">
    <location>
        <position position="247"/>
    </location>
    <ligand>
        <name>K(+)</name>
        <dbReference type="ChEBI" id="CHEBI:29103"/>
    </ligand>
</feature>
<dbReference type="NCBIfam" id="NF003661">
    <property type="entry name" value="PRK05291.1-3"/>
    <property type="match status" value="1"/>
</dbReference>
<dbReference type="SUPFAM" id="SSF52540">
    <property type="entry name" value="P-loop containing nucleoside triphosphate hydrolases"/>
    <property type="match status" value="1"/>
</dbReference>
<dbReference type="SUPFAM" id="SSF116878">
    <property type="entry name" value="TrmE connector domain"/>
    <property type="match status" value="1"/>
</dbReference>
<evidence type="ECO:0000313" key="9">
    <source>
        <dbReference type="EMBL" id="TDL78321.1"/>
    </source>
</evidence>
<feature type="binding site" evidence="7">
    <location>
        <position position="248"/>
    </location>
    <ligand>
        <name>Mg(2+)</name>
        <dbReference type="ChEBI" id="CHEBI:18420"/>
    </ligand>
</feature>
<reference evidence="9 10" key="1">
    <citation type="submission" date="2019-03" db="EMBL/GenBank/DDBJ databases">
        <title>Primorskyibacter sp. SS33 isolated from sediments.</title>
        <authorList>
            <person name="Xunke S."/>
        </authorList>
    </citation>
    <scope>NUCLEOTIDE SEQUENCE [LARGE SCALE GENOMIC DNA]</scope>
    <source>
        <strain evidence="9 10">SS33</strain>
    </source>
</reference>
<dbReference type="OrthoDB" id="9805918at2"/>
<keyword evidence="2 7" id="KW-0819">tRNA processing</keyword>
<evidence type="ECO:0000256" key="2">
    <source>
        <dbReference type="ARBA" id="ARBA00022694"/>
    </source>
</evidence>
<comment type="similarity">
    <text evidence="1 7">Belongs to the TRAFAC class TrmE-Era-EngA-EngB-Septin-like GTPase superfamily. TrmE GTPase family.</text>
</comment>
<sequence>MDTIFAQATAPGRAGVAVIRVSGPEATRACRDLCGDLPQSHLASLRTLRDVDGSVLDRGVVVYFPAGRSFTGEDVVEFQLHGSIAVVNAVNARLAAMEGTRPALPGEFTRRALDNDRMTLPEVEALADLIDSETELQRRQAQHVMGGALESAALRWRSALVEAGALVAVTIDFADEEVPVDVSPQVRDLLTGVLRDLKAEIDGFGAVERLRGGYEVAILGAPNAGKSSLLNAIARRQVALTSEIAGTTRDVIEVRVDLGGLPVTLLDTAGLRETEDRIERAGIELARARARSADLRVFLSDDGIFPSEAGEDDLLLRSKSDLHGARGISATTGEGIEELLETIRARLVSLLPGVGLAIRERHRDAMAGAATELHMALNAIDSADHTELVSHHISLACRALDELMGRVDVEDLLDTIFSSFCIGK</sequence>
<dbReference type="PANTHER" id="PTHR42714">
    <property type="entry name" value="TRNA MODIFICATION GTPASE GTPBP3"/>
    <property type="match status" value="1"/>
</dbReference>
<feature type="binding site" evidence="7">
    <location>
        <position position="223"/>
    </location>
    <ligand>
        <name>K(+)</name>
        <dbReference type="ChEBI" id="CHEBI:29103"/>
    </ligand>
</feature>
<dbReference type="InterPro" id="IPR027368">
    <property type="entry name" value="MnmE_dom2"/>
</dbReference>
<dbReference type="Pfam" id="PF01926">
    <property type="entry name" value="MMR_HSR1"/>
    <property type="match status" value="1"/>
</dbReference>
<keyword evidence="4 7" id="KW-0378">Hydrolase</keyword>
<comment type="subcellular location">
    <subcellularLocation>
        <location evidence="7">Cytoplasm</location>
    </subcellularLocation>
</comment>
<proteinExistence type="inferred from homology"/>
<feature type="binding site" evidence="7">
    <location>
        <begin position="223"/>
        <end position="228"/>
    </location>
    <ligand>
        <name>GTP</name>
        <dbReference type="ChEBI" id="CHEBI:37565"/>
    </ligand>
</feature>
<evidence type="ECO:0000256" key="5">
    <source>
        <dbReference type="ARBA" id="ARBA00022958"/>
    </source>
</evidence>
<feature type="binding site" evidence="7">
    <location>
        <position position="227"/>
    </location>
    <ligand>
        <name>Mg(2+)</name>
        <dbReference type="ChEBI" id="CHEBI:18420"/>
    </ligand>
</feature>
<protein>
    <recommendedName>
        <fullName evidence="7">tRNA modification GTPase MnmE</fullName>
        <ecNumber evidence="7">3.6.-.-</ecNumber>
    </recommendedName>
</protein>
<evidence type="ECO:0000259" key="8">
    <source>
        <dbReference type="PROSITE" id="PS51709"/>
    </source>
</evidence>
<dbReference type="SUPFAM" id="SSF103025">
    <property type="entry name" value="Folate-binding domain"/>
    <property type="match status" value="1"/>
</dbReference>
<dbReference type="GO" id="GO:0005737">
    <property type="term" value="C:cytoplasm"/>
    <property type="evidence" value="ECO:0007669"/>
    <property type="project" value="UniProtKB-SubCell"/>
</dbReference>
<dbReference type="CDD" id="cd04164">
    <property type="entry name" value="trmE"/>
    <property type="match status" value="1"/>
</dbReference>
<feature type="binding site" evidence="7">
    <location>
        <position position="424"/>
    </location>
    <ligand>
        <name>(6S)-5-formyl-5,6,7,8-tetrahydrofolate</name>
        <dbReference type="ChEBI" id="CHEBI:57457"/>
    </ligand>
</feature>
<feature type="binding site" evidence="7">
    <location>
        <position position="77"/>
    </location>
    <ligand>
        <name>(6S)-5-formyl-5,6,7,8-tetrahydrofolate</name>
        <dbReference type="ChEBI" id="CHEBI:57457"/>
    </ligand>
</feature>
<dbReference type="GO" id="GO:0003924">
    <property type="term" value="F:GTPase activity"/>
    <property type="evidence" value="ECO:0007669"/>
    <property type="project" value="UniProtKB-UniRule"/>
</dbReference>
<evidence type="ECO:0000256" key="3">
    <source>
        <dbReference type="ARBA" id="ARBA00022741"/>
    </source>
</evidence>
<dbReference type="FunFam" id="3.30.1360.120:FF:000007">
    <property type="entry name" value="tRNA modification GTPase GTPBP3, mitochondrial"/>
    <property type="match status" value="1"/>
</dbReference>
<keyword evidence="3 7" id="KW-0547">Nucleotide-binding</keyword>
<evidence type="ECO:0000256" key="7">
    <source>
        <dbReference type="HAMAP-Rule" id="MF_00379"/>
    </source>
</evidence>
<dbReference type="GO" id="GO:0002098">
    <property type="term" value="P:tRNA wobble uridine modification"/>
    <property type="evidence" value="ECO:0007669"/>
    <property type="project" value="TreeGrafter"/>
</dbReference>
<dbReference type="Pfam" id="PF12631">
    <property type="entry name" value="MnmE_helical"/>
    <property type="match status" value="1"/>
</dbReference>
<dbReference type="InterPro" id="IPR027417">
    <property type="entry name" value="P-loop_NTPase"/>
</dbReference>
<keyword evidence="6 7" id="KW-0342">GTP-binding</keyword>
<dbReference type="InterPro" id="IPR025867">
    <property type="entry name" value="MnmE_helical"/>
</dbReference>
<feature type="domain" description="TrmE-type G" evidence="8">
    <location>
        <begin position="213"/>
        <end position="348"/>
    </location>
</feature>
<comment type="cofactor">
    <cofactor evidence="7">
        <name>K(+)</name>
        <dbReference type="ChEBI" id="CHEBI:29103"/>
    </cofactor>
    <text evidence="7">Binds 1 potassium ion per subunit.</text>
</comment>
<dbReference type="PANTHER" id="PTHR42714:SF2">
    <property type="entry name" value="TRNA MODIFICATION GTPASE GTPBP3, MITOCHONDRIAL"/>
    <property type="match status" value="1"/>
</dbReference>
<evidence type="ECO:0000256" key="6">
    <source>
        <dbReference type="ARBA" id="ARBA00023134"/>
    </source>
</evidence>
<evidence type="ECO:0000256" key="1">
    <source>
        <dbReference type="ARBA" id="ARBA00011043"/>
    </source>
</evidence>